<dbReference type="GO" id="GO:0046872">
    <property type="term" value="F:metal ion binding"/>
    <property type="evidence" value="ECO:0007669"/>
    <property type="project" value="UniProtKB-KW"/>
</dbReference>
<evidence type="ECO:0000256" key="6">
    <source>
        <dbReference type="RuleBase" id="RU003682"/>
    </source>
</evidence>
<dbReference type="PROSITE" id="PS51471">
    <property type="entry name" value="FE2OG_OXY"/>
    <property type="match status" value="1"/>
</dbReference>
<name>A0A4S4DPL5_CAMSN</name>
<gene>
    <name evidence="8" type="ORF">TEA_006704</name>
</gene>
<comment type="caution">
    <text evidence="8">The sequence shown here is derived from an EMBL/GenBank/DDBJ whole genome shotgun (WGS) entry which is preliminary data.</text>
</comment>
<dbReference type="Pfam" id="PF03171">
    <property type="entry name" value="2OG-FeII_Oxy"/>
    <property type="match status" value="1"/>
</dbReference>
<comment type="similarity">
    <text evidence="1 6">Belongs to the iron/ascorbate-dependent oxidoreductase family.</text>
</comment>
<protein>
    <recommendedName>
        <fullName evidence="7">Fe2OG dioxygenase domain-containing protein</fullName>
    </recommendedName>
</protein>
<evidence type="ECO:0000256" key="1">
    <source>
        <dbReference type="ARBA" id="ARBA00008056"/>
    </source>
</evidence>
<evidence type="ECO:0000313" key="9">
    <source>
        <dbReference type="Proteomes" id="UP000306102"/>
    </source>
</evidence>
<dbReference type="GO" id="GO:0016705">
    <property type="term" value="F:oxidoreductase activity, acting on paired donors, with incorporation or reduction of molecular oxygen"/>
    <property type="evidence" value="ECO:0007669"/>
    <property type="project" value="UniProtKB-ARBA"/>
</dbReference>
<accession>A0A4S4DPL5</accession>
<dbReference type="STRING" id="542762.A0A4S4DPL5"/>
<dbReference type="GO" id="GO:0031418">
    <property type="term" value="F:L-ascorbic acid binding"/>
    <property type="evidence" value="ECO:0007669"/>
    <property type="project" value="UniProtKB-KW"/>
</dbReference>
<dbReference type="InterPro" id="IPR026992">
    <property type="entry name" value="DIOX_N"/>
</dbReference>
<keyword evidence="3" id="KW-0847">Vitamin C</keyword>
<organism evidence="8 9">
    <name type="scientific">Camellia sinensis var. sinensis</name>
    <name type="common">China tea</name>
    <dbReference type="NCBI Taxonomy" id="542762"/>
    <lineage>
        <taxon>Eukaryota</taxon>
        <taxon>Viridiplantae</taxon>
        <taxon>Streptophyta</taxon>
        <taxon>Embryophyta</taxon>
        <taxon>Tracheophyta</taxon>
        <taxon>Spermatophyta</taxon>
        <taxon>Magnoliopsida</taxon>
        <taxon>eudicotyledons</taxon>
        <taxon>Gunneridae</taxon>
        <taxon>Pentapetalae</taxon>
        <taxon>asterids</taxon>
        <taxon>Ericales</taxon>
        <taxon>Theaceae</taxon>
        <taxon>Camellia</taxon>
    </lineage>
</organism>
<feature type="domain" description="Fe2OG dioxygenase" evidence="7">
    <location>
        <begin position="223"/>
        <end position="324"/>
    </location>
</feature>
<evidence type="ECO:0000256" key="5">
    <source>
        <dbReference type="ARBA" id="ARBA00023004"/>
    </source>
</evidence>
<dbReference type="InterPro" id="IPR044861">
    <property type="entry name" value="IPNS-like_FE2OG_OXY"/>
</dbReference>
<dbReference type="PANTHER" id="PTHR10209">
    <property type="entry name" value="OXIDOREDUCTASE, 2OG-FE II OXYGENASE FAMILY PROTEIN"/>
    <property type="match status" value="1"/>
</dbReference>
<dbReference type="Proteomes" id="UP000306102">
    <property type="component" value="Unassembled WGS sequence"/>
</dbReference>
<dbReference type="InterPro" id="IPR027443">
    <property type="entry name" value="IPNS-like_sf"/>
</dbReference>
<keyword evidence="9" id="KW-1185">Reference proteome</keyword>
<dbReference type="PANTHER" id="PTHR10209:SF884">
    <property type="entry name" value="1-AMINOCYCLOPROPANE-1-CARBOXYLATE OXIDASE HOMOLOG 1-LIKE"/>
    <property type="match status" value="1"/>
</dbReference>
<dbReference type="GO" id="GO:0051213">
    <property type="term" value="F:dioxygenase activity"/>
    <property type="evidence" value="ECO:0007669"/>
    <property type="project" value="UniProtKB-ARBA"/>
</dbReference>
<dbReference type="FunFam" id="2.60.120.330:FF:000005">
    <property type="entry name" value="1-aminocyclopropane-1-carboxylate oxidase homolog 1"/>
    <property type="match status" value="1"/>
</dbReference>
<dbReference type="InterPro" id="IPR005123">
    <property type="entry name" value="Oxoglu/Fe-dep_dioxygenase_dom"/>
</dbReference>
<keyword evidence="2 6" id="KW-0479">Metal-binding</keyword>
<evidence type="ECO:0000256" key="2">
    <source>
        <dbReference type="ARBA" id="ARBA00022723"/>
    </source>
</evidence>
<sequence>MMANSTSTGKTHAGSDLNYDRKTELKAFDDTKAGVKGLADSGLSKVPRIFINHQPNNHNGTDSHNIELKHSIPVIDLGGIHNDTSGRVEAVERVREACERWGFFQVVNHGIEKSVMEEMIEGVRRFNEQETEVKKRFYTRDVMGKKVLFNTNFDLFSAPSANWRDTLACIMAPHPPHPEELPEICRDAVIEYSKEVMKLGHTLFELMSEALGLNPNYLKDMDCSDGILLMGHYYPACPEPDLTLGASNHSDSDFLTVLLQDQMGGLQVLHQNQWIDVPPMPGALVINIGDLMQLITNDKLKSVNHRVLAKHVGPRISVACFFRPQLHAENALKSYGPIKELISDENPPLYRETTVKDFLAHYYSKGLDGVPSLLHLKL</sequence>
<dbReference type="AlphaFoldDB" id="A0A4S4DPL5"/>
<dbReference type="EMBL" id="SDRB02010677">
    <property type="protein sequence ID" value="THG05008.1"/>
    <property type="molecule type" value="Genomic_DNA"/>
</dbReference>
<keyword evidence="4 6" id="KW-0560">Oxidoreductase</keyword>
<keyword evidence="5 6" id="KW-0408">Iron</keyword>
<evidence type="ECO:0000313" key="8">
    <source>
        <dbReference type="EMBL" id="THG05008.1"/>
    </source>
</evidence>
<dbReference type="Gene3D" id="2.60.120.330">
    <property type="entry name" value="B-lactam Antibiotic, Isopenicillin N Synthase, Chain"/>
    <property type="match status" value="1"/>
</dbReference>
<evidence type="ECO:0000256" key="3">
    <source>
        <dbReference type="ARBA" id="ARBA00022896"/>
    </source>
</evidence>
<evidence type="ECO:0000256" key="4">
    <source>
        <dbReference type="ARBA" id="ARBA00023002"/>
    </source>
</evidence>
<dbReference type="SUPFAM" id="SSF51197">
    <property type="entry name" value="Clavaminate synthase-like"/>
    <property type="match status" value="1"/>
</dbReference>
<evidence type="ECO:0000259" key="7">
    <source>
        <dbReference type="PROSITE" id="PS51471"/>
    </source>
</evidence>
<proteinExistence type="inferred from homology"/>
<reference evidence="8 9" key="1">
    <citation type="journal article" date="2018" name="Proc. Natl. Acad. Sci. U.S.A.">
        <title>Draft genome sequence of Camellia sinensis var. sinensis provides insights into the evolution of the tea genome and tea quality.</title>
        <authorList>
            <person name="Wei C."/>
            <person name="Yang H."/>
            <person name="Wang S."/>
            <person name="Zhao J."/>
            <person name="Liu C."/>
            <person name="Gao L."/>
            <person name="Xia E."/>
            <person name="Lu Y."/>
            <person name="Tai Y."/>
            <person name="She G."/>
            <person name="Sun J."/>
            <person name="Cao H."/>
            <person name="Tong W."/>
            <person name="Gao Q."/>
            <person name="Li Y."/>
            <person name="Deng W."/>
            <person name="Jiang X."/>
            <person name="Wang W."/>
            <person name="Chen Q."/>
            <person name="Zhang S."/>
            <person name="Li H."/>
            <person name="Wu J."/>
            <person name="Wang P."/>
            <person name="Li P."/>
            <person name="Shi C."/>
            <person name="Zheng F."/>
            <person name="Jian J."/>
            <person name="Huang B."/>
            <person name="Shan D."/>
            <person name="Shi M."/>
            <person name="Fang C."/>
            <person name="Yue Y."/>
            <person name="Li F."/>
            <person name="Li D."/>
            <person name="Wei S."/>
            <person name="Han B."/>
            <person name="Jiang C."/>
            <person name="Yin Y."/>
            <person name="Xia T."/>
            <person name="Zhang Z."/>
            <person name="Bennetzen J.L."/>
            <person name="Zhao S."/>
            <person name="Wan X."/>
        </authorList>
    </citation>
    <scope>NUCLEOTIDE SEQUENCE [LARGE SCALE GENOMIC DNA]</scope>
    <source>
        <strain evidence="9">cv. Shuchazao</strain>
        <tissue evidence="8">Leaf</tissue>
    </source>
</reference>
<dbReference type="Pfam" id="PF14226">
    <property type="entry name" value="DIOX_N"/>
    <property type="match status" value="1"/>
</dbReference>